<gene>
    <name evidence="2" type="ORF">BGE01nite_27260</name>
</gene>
<accession>A0A512M9M6</accession>
<organism evidence="2 3">
    <name type="scientific">Brevifollis gellanilyticus</name>
    <dbReference type="NCBI Taxonomy" id="748831"/>
    <lineage>
        <taxon>Bacteria</taxon>
        <taxon>Pseudomonadati</taxon>
        <taxon>Verrucomicrobiota</taxon>
        <taxon>Verrucomicrobiia</taxon>
        <taxon>Verrucomicrobiales</taxon>
        <taxon>Verrucomicrobiaceae</taxon>
    </lineage>
</organism>
<dbReference type="OrthoDB" id="9800872at2"/>
<dbReference type="Proteomes" id="UP000321577">
    <property type="component" value="Unassembled WGS sequence"/>
</dbReference>
<dbReference type="RefSeq" id="WP_146851011.1">
    <property type="nucleotide sequence ID" value="NZ_BKAG01000017.1"/>
</dbReference>
<dbReference type="InterPro" id="IPR052204">
    <property type="entry name" value="PpiC/parvulin_rotamase"/>
</dbReference>
<dbReference type="Gene3D" id="3.40.250.10">
    <property type="entry name" value="Rhodanese-like domain"/>
    <property type="match status" value="1"/>
</dbReference>
<evidence type="ECO:0000313" key="3">
    <source>
        <dbReference type="Proteomes" id="UP000321577"/>
    </source>
</evidence>
<dbReference type="PANTHER" id="PTHR43629:SF2">
    <property type="entry name" value="RHODANESE-LIKE_PPIC DOMAIN-CONTAINING PROTEIN 12, CHLOROPLASTIC"/>
    <property type="match status" value="1"/>
</dbReference>
<comment type="caution">
    <text evidence="2">The sequence shown here is derived from an EMBL/GenBank/DDBJ whole genome shotgun (WGS) entry which is preliminary data.</text>
</comment>
<evidence type="ECO:0000259" key="1">
    <source>
        <dbReference type="PROSITE" id="PS50206"/>
    </source>
</evidence>
<sequence length="115" mass="13175">MNANAPLPLEVSVDDVSYLLGRPGESPRMIDCREQDEWQVCRIEGAELVPLSQFGELAPQRFFDLNQHIVIYCHHGMRSQRAANWLRQNGFGKVQSMRGGIDAWSEMVDQNVPRY</sequence>
<dbReference type="EMBL" id="BKAG01000017">
    <property type="protein sequence ID" value="GEP43435.1"/>
    <property type="molecule type" value="Genomic_DNA"/>
</dbReference>
<keyword evidence="3" id="KW-1185">Reference proteome</keyword>
<feature type="domain" description="Rhodanese" evidence="1">
    <location>
        <begin position="23"/>
        <end position="113"/>
    </location>
</feature>
<name>A0A512M9M6_9BACT</name>
<evidence type="ECO:0000313" key="2">
    <source>
        <dbReference type="EMBL" id="GEP43435.1"/>
    </source>
</evidence>
<dbReference type="SUPFAM" id="SSF52821">
    <property type="entry name" value="Rhodanese/Cell cycle control phosphatase"/>
    <property type="match status" value="1"/>
</dbReference>
<proteinExistence type="predicted"/>
<dbReference type="AlphaFoldDB" id="A0A512M9M6"/>
<dbReference type="SMART" id="SM00450">
    <property type="entry name" value="RHOD"/>
    <property type="match status" value="1"/>
</dbReference>
<dbReference type="InterPro" id="IPR001763">
    <property type="entry name" value="Rhodanese-like_dom"/>
</dbReference>
<reference evidence="2 3" key="1">
    <citation type="submission" date="2019-07" db="EMBL/GenBank/DDBJ databases">
        <title>Whole genome shotgun sequence of Brevifollis gellanilyticus NBRC 108608.</title>
        <authorList>
            <person name="Hosoyama A."/>
            <person name="Uohara A."/>
            <person name="Ohji S."/>
            <person name="Ichikawa N."/>
        </authorList>
    </citation>
    <scope>NUCLEOTIDE SEQUENCE [LARGE SCALE GENOMIC DNA]</scope>
    <source>
        <strain evidence="2 3">NBRC 108608</strain>
    </source>
</reference>
<dbReference type="PROSITE" id="PS50206">
    <property type="entry name" value="RHODANESE_3"/>
    <property type="match status" value="1"/>
</dbReference>
<dbReference type="PANTHER" id="PTHR43629">
    <property type="entry name" value="PEPTIDYL-PROLYL CIS-TRANS ISOMERASE"/>
    <property type="match status" value="1"/>
</dbReference>
<protein>
    <submittedName>
        <fullName evidence="2">Rhodanese-like domain-containing protein</fullName>
    </submittedName>
</protein>
<dbReference type="Pfam" id="PF00581">
    <property type="entry name" value="Rhodanese"/>
    <property type="match status" value="1"/>
</dbReference>
<dbReference type="InterPro" id="IPR036873">
    <property type="entry name" value="Rhodanese-like_dom_sf"/>
</dbReference>